<proteinExistence type="predicted"/>
<name>A0A1B7TFN0_9ASCO</name>
<dbReference type="Pfam" id="PF01243">
    <property type="entry name" value="PNPOx_N"/>
    <property type="match status" value="1"/>
</dbReference>
<protein>
    <recommendedName>
        <fullName evidence="4">pyridoxal 5'-phosphate synthase</fullName>
        <ecNumber evidence="4">1.4.3.5</ecNumber>
    </recommendedName>
</protein>
<feature type="domain" description="Pyridoxine 5'-phosphate oxidase dimerisation C-terminal" evidence="9">
    <location>
        <begin position="79"/>
        <end position="121"/>
    </location>
</feature>
<dbReference type="NCBIfam" id="NF004231">
    <property type="entry name" value="PRK05679.1"/>
    <property type="match status" value="1"/>
</dbReference>
<organism evidence="10 11">
    <name type="scientific">Hanseniaspora valbyensis NRRL Y-1626</name>
    <dbReference type="NCBI Taxonomy" id="766949"/>
    <lineage>
        <taxon>Eukaryota</taxon>
        <taxon>Fungi</taxon>
        <taxon>Dikarya</taxon>
        <taxon>Ascomycota</taxon>
        <taxon>Saccharomycotina</taxon>
        <taxon>Saccharomycetes</taxon>
        <taxon>Saccharomycodales</taxon>
        <taxon>Saccharomycodaceae</taxon>
        <taxon>Hanseniaspora</taxon>
    </lineage>
</organism>
<keyword evidence="5" id="KW-0285">Flavoprotein</keyword>
<comment type="pathway">
    <text evidence="2">Cofactor metabolism; pyridoxal 5'-phosphate salvage; pyridoxal 5'-phosphate from pyridoxamine 5'-phosphate: step 1/1.</text>
</comment>
<dbReference type="AlphaFoldDB" id="A0A1B7TFN0"/>
<dbReference type="GO" id="GO:0010181">
    <property type="term" value="F:FMN binding"/>
    <property type="evidence" value="ECO:0007669"/>
    <property type="project" value="InterPro"/>
</dbReference>
<keyword evidence="6" id="KW-0288">FMN</keyword>
<dbReference type="InterPro" id="IPR000659">
    <property type="entry name" value="Pyridox_Oxase"/>
</dbReference>
<dbReference type="EC" id="1.4.3.5" evidence="4"/>
<reference evidence="11" key="1">
    <citation type="journal article" date="2016" name="Proc. Natl. Acad. Sci. U.S.A.">
        <title>Comparative genomics of biotechnologically important yeasts.</title>
        <authorList>
            <person name="Riley R."/>
            <person name="Haridas S."/>
            <person name="Wolfe K.H."/>
            <person name="Lopes M.R."/>
            <person name="Hittinger C.T."/>
            <person name="Goeker M."/>
            <person name="Salamov A.A."/>
            <person name="Wisecaver J.H."/>
            <person name="Long T.M."/>
            <person name="Calvey C.H."/>
            <person name="Aerts A.L."/>
            <person name="Barry K.W."/>
            <person name="Choi C."/>
            <person name="Clum A."/>
            <person name="Coughlan A.Y."/>
            <person name="Deshpande S."/>
            <person name="Douglass A.P."/>
            <person name="Hanson S.J."/>
            <person name="Klenk H.-P."/>
            <person name="LaButti K.M."/>
            <person name="Lapidus A."/>
            <person name="Lindquist E.A."/>
            <person name="Lipzen A.M."/>
            <person name="Meier-Kolthoff J.P."/>
            <person name="Ohm R.A."/>
            <person name="Otillar R.P."/>
            <person name="Pangilinan J.L."/>
            <person name="Peng Y."/>
            <person name="Rokas A."/>
            <person name="Rosa C.A."/>
            <person name="Scheuner C."/>
            <person name="Sibirny A.A."/>
            <person name="Slot J.C."/>
            <person name="Stielow J.B."/>
            <person name="Sun H."/>
            <person name="Kurtzman C.P."/>
            <person name="Blackwell M."/>
            <person name="Grigoriev I.V."/>
            <person name="Jeffries T.W."/>
        </authorList>
    </citation>
    <scope>NUCLEOTIDE SEQUENCE [LARGE SCALE GENOMIC DNA]</scope>
    <source>
        <strain evidence="11">NRRL Y-1626</strain>
    </source>
</reference>
<evidence type="ECO:0000259" key="9">
    <source>
        <dbReference type="Pfam" id="PF10590"/>
    </source>
</evidence>
<dbReference type="InterPro" id="IPR011576">
    <property type="entry name" value="Pyridox_Oxase_N"/>
</dbReference>
<feature type="domain" description="Pyridoxamine 5'-phosphate oxidase N-terminal" evidence="8">
    <location>
        <begin position="1"/>
        <end position="58"/>
    </location>
</feature>
<dbReference type="UniPathway" id="UPA01068">
    <property type="reaction ID" value="UER00304"/>
</dbReference>
<dbReference type="Pfam" id="PF10590">
    <property type="entry name" value="PNP_phzG_C"/>
    <property type="match status" value="1"/>
</dbReference>
<evidence type="ECO:0000259" key="8">
    <source>
        <dbReference type="Pfam" id="PF01243"/>
    </source>
</evidence>
<dbReference type="GO" id="GO:0008615">
    <property type="term" value="P:pyridoxine biosynthetic process"/>
    <property type="evidence" value="ECO:0007669"/>
    <property type="project" value="InterPro"/>
</dbReference>
<dbReference type="InterPro" id="IPR012349">
    <property type="entry name" value="Split_barrel_FMN-bd"/>
</dbReference>
<dbReference type="InterPro" id="IPR019576">
    <property type="entry name" value="Pyridoxamine_oxidase_dimer_C"/>
</dbReference>
<comment type="cofactor">
    <cofactor evidence="1">
        <name>FMN</name>
        <dbReference type="ChEBI" id="CHEBI:58210"/>
    </cofactor>
</comment>
<evidence type="ECO:0000256" key="1">
    <source>
        <dbReference type="ARBA" id="ARBA00001917"/>
    </source>
</evidence>
<dbReference type="PANTHER" id="PTHR10851:SF0">
    <property type="entry name" value="PYRIDOXINE-5'-PHOSPHATE OXIDASE"/>
    <property type="match status" value="1"/>
</dbReference>
<dbReference type="GO" id="GO:0004733">
    <property type="term" value="F:pyridoxamine phosphate oxidase activity"/>
    <property type="evidence" value="ECO:0007669"/>
    <property type="project" value="UniProtKB-EC"/>
</dbReference>
<dbReference type="SUPFAM" id="SSF50475">
    <property type="entry name" value="FMN-binding split barrel"/>
    <property type="match status" value="1"/>
</dbReference>
<dbReference type="OrthoDB" id="303614at2759"/>
<dbReference type="PANTHER" id="PTHR10851">
    <property type="entry name" value="PYRIDOXINE-5-PHOSPHATE OXIDASE"/>
    <property type="match status" value="1"/>
</dbReference>
<evidence type="ECO:0000256" key="7">
    <source>
        <dbReference type="ARBA" id="ARBA00023002"/>
    </source>
</evidence>
<gene>
    <name evidence="10" type="ORF">HANVADRAFT_23239</name>
</gene>
<evidence type="ECO:0000256" key="4">
    <source>
        <dbReference type="ARBA" id="ARBA00012801"/>
    </source>
</evidence>
<evidence type="ECO:0000256" key="5">
    <source>
        <dbReference type="ARBA" id="ARBA00022630"/>
    </source>
</evidence>
<comment type="pathway">
    <text evidence="3">Cofactor metabolism; pyridoxal 5'-phosphate salvage; pyridoxal 5'-phosphate from pyridoxine 5'-phosphate: step 1/1.</text>
</comment>
<keyword evidence="11" id="KW-1185">Reference proteome</keyword>
<evidence type="ECO:0000256" key="6">
    <source>
        <dbReference type="ARBA" id="ARBA00022643"/>
    </source>
</evidence>
<evidence type="ECO:0000256" key="3">
    <source>
        <dbReference type="ARBA" id="ARBA00005037"/>
    </source>
</evidence>
<sequence length="121" mass="14452">ITFFWKNLQKQIRIEGKVEFVNRETTERYFATRPRGSKIGAWSSPQSRVIKDRETLEALVKDNKSKFDNVDDVPCPDFWGGIRVLPLEIEFWQGRDSRLHDRISYRRENVEDQWEIVRLAP</sequence>
<comment type="caution">
    <text evidence="10">The sequence shown here is derived from an EMBL/GenBank/DDBJ whole genome shotgun (WGS) entry which is preliminary data.</text>
</comment>
<dbReference type="PROSITE" id="PS01064">
    <property type="entry name" value="PYRIDOX_OXIDASE"/>
    <property type="match status" value="1"/>
</dbReference>
<evidence type="ECO:0000313" key="10">
    <source>
        <dbReference type="EMBL" id="OBA27520.1"/>
    </source>
</evidence>
<evidence type="ECO:0000313" key="11">
    <source>
        <dbReference type="Proteomes" id="UP000092321"/>
    </source>
</evidence>
<dbReference type="InterPro" id="IPR019740">
    <property type="entry name" value="Pyridox_Oxase_CS"/>
</dbReference>
<dbReference type="EMBL" id="LXPE01000008">
    <property type="protein sequence ID" value="OBA27520.1"/>
    <property type="molecule type" value="Genomic_DNA"/>
</dbReference>
<accession>A0A1B7TFN0</accession>
<feature type="non-terminal residue" evidence="10">
    <location>
        <position position="1"/>
    </location>
</feature>
<dbReference type="Proteomes" id="UP000092321">
    <property type="component" value="Unassembled WGS sequence"/>
</dbReference>
<dbReference type="Gene3D" id="2.30.110.10">
    <property type="entry name" value="Electron Transport, Fmn-binding Protein, Chain A"/>
    <property type="match status" value="1"/>
</dbReference>
<keyword evidence="7" id="KW-0560">Oxidoreductase</keyword>
<evidence type="ECO:0000256" key="2">
    <source>
        <dbReference type="ARBA" id="ARBA00004738"/>
    </source>
</evidence>